<dbReference type="GO" id="GO:0042755">
    <property type="term" value="P:eating behavior"/>
    <property type="evidence" value="ECO:0007669"/>
    <property type="project" value="Ensembl"/>
</dbReference>
<evidence type="ECO:0000256" key="7">
    <source>
        <dbReference type="ARBA" id="ARBA00022670"/>
    </source>
</evidence>
<feature type="active site" description="Proton donor" evidence="17">
    <location>
        <position position="251"/>
    </location>
</feature>
<dbReference type="EC" id="3.4.19.12" evidence="17"/>
<evidence type="ECO:0000313" key="22">
    <source>
        <dbReference type="VGNC" id="VGNC:58489"/>
    </source>
</evidence>
<reference evidence="20" key="2">
    <citation type="submission" date="2025-08" db="UniProtKB">
        <authorList>
            <consortium name="Ensembl"/>
        </authorList>
    </citation>
    <scope>IDENTIFICATION</scope>
    <source>
        <strain evidence="20">Thoroughbred</strain>
    </source>
</reference>
<organism evidence="20 21">
    <name type="scientific">Equus caballus</name>
    <name type="common">Horse</name>
    <dbReference type="NCBI Taxonomy" id="9796"/>
    <lineage>
        <taxon>Eukaryota</taxon>
        <taxon>Metazoa</taxon>
        <taxon>Chordata</taxon>
        <taxon>Craniata</taxon>
        <taxon>Vertebrata</taxon>
        <taxon>Euteleostomi</taxon>
        <taxon>Mammalia</taxon>
        <taxon>Eutheria</taxon>
        <taxon>Laurasiatheria</taxon>
        <taxon>Perissodactyla</taxon>
        <taxon>Equidae</taxon>
        <taxon>Equus</taxon>
    </lineage>
</organism>
<dbReference type="GO" id="GO:0031694">
    <property type="term" value="F:alpha-2A adrenergic receptor binding"/>
    <property type="evidence" value="ECO:0007669"/>
    <property type="project" value="Ensembl"/>
</dbReference>
<evidence type="ECO:0000256" key="15">
    <source>
        <dbReference type="ARBA" id="ARBA00023288"/>
    </source>
</evidence>
<dbReference type="MEROPS" id="C12.001"/>
<dbReference type="PANTHER" id="PTHR10589:SF19">
    <property type="entry name" value="UBIQUITIN CARBOXYL-TERMINAL HYDROLASE ISOZYME L1"/>
    <property type="match status" value="1"/>
</dbReference>
<evidence type="ECO:0000256" key="4">
    <source>
        <dbReference type="ARBA" id="ARBA00009326"/>
    </source>
</evidence>
<dbReference type="GO" id="GO:0004197">
    <property type="term" value="F:cysteine-type endopeptidase activity"/>
    <property type="evidence" value="ECO:0007669"/>
    <property type="project" value="Ensembl"/>
</dbReference>
<feature type="site" description="Important for enzyme activity" evidence="17">
    <location>
        <position position="266"/>
    </location>
</feature>
<dbReference type="GO" id="GO:0005737">
    <property type="term" value="C:cytoplasm"/>
    <property type="evidence" value="ECO:0000318"/>
    <property type="project" value="GO_Central"/>
</dbReference>
<dbReference type="FunFam" id="3.40.532.10:FF:000018">
    <property type="entry name" value="Ubiquitin carboxyl-terminal hydrolase isozyme L1"/>
    <property type="match status" value="1"/>
</dbReference>
<dbReference type="SUPFAM" id="SSF54001">
    <property type="entry name" value="Cysteine proteinases"/>
    <property type="match status" value="1"/>
</dbReference>
<feature type="active site" description="Nucleophile" evidence="17">
    <location>
        <position position="180"/>
    </location>
</feature>
<evidence type="ECO:0000256" key="18">
    <source>
        <dbReference type="SAM" id="MobiDB-lite"/>
    </source>
</evidence>
<keyword evidence="8 17" id="KW-0833">Ubl conjugation pathway</keyword>
<keyword evidence="5" id="KW-0963">Cytoplasm</keyword>
<keyword evidence="11" id="KW-0256">Endoplasmic reticulum</keyword>
<evidence type="ECO:0000313" key="21">
    <source>
        <dbReference type="Proteomes" id="UP000002281"/>
    </source>
</evidence>
<keyword evidence="13" id="KW-0472">Membrane</keyword>
<evidence type="ECO:0000256" key="10">
    <source>
        <dbReference type="ARBA" id="ARBA00022807"/>
    </source>
</evidence>
<dbReference type="GO" id="GO:0055001">
    <property type="term" value="P:muscle cell development"/>
    <property type="evidence" value="ECO:0007669"/>
    <property type="project" value="Ensembl"/>
</dbReference>
<dbReference type="PANTHER" id="PTHR10589">
    <property type="entry name" value="UBIQUITIN CARBOXYL-TERMINAL HYDROLASE"/>
    <property type="match status" value="1"/>
</dbReference>
<feature type="domain" description="UCH catalytic" evidence="19">
    <location>
        <begin position="1"/>
        <end position="311"/>
    </location>
</feature>
<keyword evidence="7 17" id="KW-0645">Protease</keyword>
<accession>F7DKB2</accession>
<comment type="similarity">
    <text evidence="4 17">Belongs to the peptidase C12 family.</text>
</comment>
<dbReference type="GO" id="GO:0031625">
    <property type="term" value="F:ubiquitin protein ligase binding"/>
    <property type="evidence" value="ECO:0007669"/>
    <property type="project" value="Ensembl"/>
</dbReference>
<dbReference type="GO" id="GO:0005829">
    <property type="term" value="C:cytosol"/>
    <property type="evidence" value="ECO:0007669"/>
    <property type="project" value="Ensembl"/>
</dbReference>
<evidence type="ECO:0000256" key="11">
    <source>
        <dbReference type="ARBA" id="ARBA00022824"/>
    </source>
</evidence>
<proteinExistence type="inferred from homology"/>
<feature type="site" description="Transition state stabilizer" evidence="17">
    <location>
        <position position="174"/>
    </location>
</feature>
<keyword evidence="12" id="KW-0007">Acetylation</keyword>
<name>F7DKB2_HORSE</name>
<evidence type="ECO:0000256" key="14">
    <source>
        <dbReference type="ARBA" id="ARBA00023180"/>
    </source>
</evidence>
<dbReference type="GO" id="GO:0005886">
    <property type="term" value="C:plasma membrane"/>
    <property type="evidence" value="ECO:0007669"/>
    <property type="project" value="Ensembl"/>
</dbReference>
<dbReference type="VGNC" id="VGNC:58489">
    <property type="gene designation" value="UCHL1"/>
</dbReference>
<gene>
    <name evidence="20 22" type="primary">UCHL1</name>
</gene>
<evidence type="ECO:0000259" key="19">
    <source>
        <dbReference type="PROSITE" id="PS52048"/>
    </source>
</evidence>
<evidence type="ECO:0000256" key="8">
    <source>
        <dbReference type="ARBA" id="ARBA00022786"/>
    </source>
</evidence>
<feature type="region of interest" description="Disordered" evidence="18">
    <location>
        <begin position="40"/>
        <end position="69"/>
    </location>
</feature>
<dbReference type="GO" id="GO:0043025">
    <property type="term" value="C:neuronal cell body"/>
    <property type="evidence" value="ECO:0007669"/>
    <property type="project" value="Ensembl"/>
</dbReference>
<dbReference type="GO" id="GO:0006511">
    <property type="term" value="P:ubiquitin-dependent protein catabolic process"/>
    <property type="evidence" value="ECO:0007669"/>
    <property type="project" value="UniProtKB-UniRule"/>
</dbReference>
<dbReference type="Gene3D" id="3.40.532.10">
    <property type="entry name" value="Peptidase C12, ubiquitin carboxyl-terminal hydrolase"/>
    <property type="match status" value="1"/>
</dbReference>
<dbReference type="GO" id="GO:0002931">
    <property type="term" value="P:response to ischemia"/>
    <property type="evidence" value="ECO:0007669"/>
    <property type="project" value="Ensembl"/>
</dbReference>
<evidence type="ECO:0000256" key="9">
    <source>
        <dbReference type="ARBA" id="ARBA00022801"/>
    </source>
</evidence>
<evidence type="ECO:0000313" key="20">
    <source>
        <dbReference type="Ensembl" id="ENSECAP00000015992.2"/>
    </source>
</evidence>
<dbReference type="GO" id="GO:0019896">
    <property type="term" value="P:axonal transport of mitochondrion"/>
    <property type="evidence" value="ECO:0007669"/>
    <property type="project" value="Ensembl"/>
</dbReference>
<dbReference type="GO" id="GO:0044306">
    <property type="term" value="C:neuron projection terminus"/>
    <property type="evidence" value="ECO:0007669"/>
    <property type="project" value="Ensembl"/>
</dbReference>
<sequence>MRAQGRAPEGVARAARTPVPGLRGSHVWAALCAVSLRRQGWGRGGDSSQAGVRARRGPSRPRPPAGAPTCLSPRAWPTCLFRRCWPGWGSPASGASWTCWGWRRRLWARCQRLPAPCCCCFPSRPRWSSSYKYAWIYVPQRLSIRYKKHENFRKKQIEELKGQEVSPKVYFMKQTIGNSCGTIGLIHAVANNQDKLEFEDGSVLKQFLSETEKLSPEDRAKCFEKNEAIQAAHDAVAQEGQCRVDDKVNFHFILFNNVDGHLYELDGRMPFPVNHGTSSEDLLLQDAAKVCREFTEREQGEVRFSAVALCKAA</sequence>
<evidence type="ECO:0000256" key="1">
    <source>
        <dbReference type="ARBA" id="ARBA00000707"/>
    </source>
</evidence>
<dbReference type="GO" id="GO:0005789">
    <property type="term" value="C:endoplasmic reticulum membrane"/>
    <property type="evidence" value="ECO:0007669"/>
    <property type="project" value="UniProtKB-SubCell"/>
</dbReference>
<dbReference type="InterPro" id="IPR038765">
    <property type="entry name" value="Papain-like_cys_pep_sf"/>
</dbReference>
<dbReference type="CDD" id="cd09616">
    <property type="entry name" value="Peptidase_C12_UCH_L1_L3"/>
    <property type="match status" value="1"/>
</dbReference>
<evidence type="ECO:0000256" key="17">
    <source>
        <dbReference type="PROSITE-ProRule" id="PRU01393"/>
    </source>
</evidence>
<evidence type="ECO:0000256" key="2">
    <source>
        <dbReference type="ARBA" id="ARBA00004496"/>
    </source>
</evidence>
<keyword evidence="14" id="KW-0325">Glycoprotein</keyword>
<comment type="catalytic activity">
    <reaction evidence="1 17">
        <text>Thiol-dependent hydrolysis of ester, thioester, amide, peptide and isopeptide bonds formed by the C-terminal Gly of ubiquitin (a 76-residue protein attached to proteins as an intracellular targeting signal).</text>
        <dbReference type="EC" id="3.4.19.12"/>
    </reaction>
</comment>
<evidence type="ECO:0000256" key="5">
    <source>
        <dbReference type="ARBA" id="ARBA00022490"/>
    </source>
</evidence>
<evidence type="ECO:0000256" key="3">
    <source>
        <dbReference type="ARBA" id="ARBA00004628"/>
    </source>
</evidence>
<dbReference type="GO" id="GO:0043022">
    <property type="term" value="F:ribosome binding"/>
    <property type="evidence" value="ECO:0007669"/>
    <property type="project" value="Ensembl"/>
</dbReference>
<dbReference type="GO" id="GO:0016579">
    <property type="term" value="P:protein deubiquitination"/>
    <property type="evidence" value="ECO:0007669"/>
    <property type="project" value="Ensembl"/>
</dbReference>
<dbReference type="Bgee" id="ENSECAG00000018254">
    <property type="expression patterns" value="Expressed in prefrontal cortex and 22 other cell types or tissues"/>
</dbReference>
<dbReference type="GO" id="GO:1904115">
    <property type="term" value="C:axon cytoplasm"/>
    <property type="evidence" value="ECO:0007669"/>
    <property type="project" value="GOC"/>
</dbReference>
<evidence type="ECO:0000256" key="12">
    <source>
        <dbReference type="ARBA" id="ARBA00022990"/>
    </source>
</evidence>
<keyword evidence="9 17" id="KW-0378">Hydrolase</keyword>
<comment type="subcellular location">
    <subcellularLocation>
        <location evidence="2">Cytoplasm</location>
    </subcellularLocation>
    <subcellularLocation>
        <location evidence="3">Endoplasmic reticulum membrane</location>
        <topology evidence="3">Lipid-anchor</topology>
    </subcellularLocation>
</comment>
<dbReference type="GO" id="GO:0002176">
    <property type="term" value="P:male germ cell proliferation"/>
    <property type="evidence" value="ECO:0007669"/>
    <property type="project" value="Ensembl"/>
</dbReference>
<dbReference type="Pfam" id="PF01088">
    <property type="entry name" value="Peptidase_C12"/>
    <property type="match status" value="1"/>
</dbReference>
<evidence type="ECO:0000256" key="13">
    <source>
        <dbReference type="ARBA" id="ARBA00023136"/>
    </source>
</evidence>
<dbReference type="Proteomes" id="UP000002281">
    <property type="component" value="Chromosome 3"/>
</dbReference>
<dbReference type="PROSITE" id="PS00140">
    <property type="entry name" value="UCH_1"/>
    <property type="match status" value="1"/>
</dbReference>
<dbReference type="GO" id="GO:0007628">
    <property type="term" value="P:adult walking behavior"/>
    <property type="evidence" value="ECO:0007669"/>
    <property type="project" value="Ensembl"/>
</dbReference>
<dbReference type="GeneTree" id="ENSGT00940000157306"/>
<dbReference type="PROSITE" id="PS52048">
    <property type="entry name" value="UCH_DOMAIN"/>
    <property type="match status" value="1"/>
</dbReference>
<dbReference type="AlphaFoldDB" id="F7DKB2"/>
<dbReference type="GO" id="GO:0050905">
    <property type="term" value="P:neuromuscular process"/>
    <property type="evidence" value="ECO:0007669"/>
    <property type="project" value="Ensembl"/>
</dbReference>
<dbReference type="GO" id="GO:0007412">
    <property type="term" value="P:axon target recognition"/>
    <property type="evidence" value="ECO:0007669"/>
    <property type="project" value="Ensembl"/>
</dbReference>
<dbReference type="InterPro" id="IPR057254">
    <property type="entry name" value="UCH_AS"/>
</dbReference>
<dbReference type="GO" id="GO:0030163">
    <property type="term" value="P:protein catabolic process"/>
    <property type="evidence" value="ECO:0000318"/>
    <property type="project" value="GO_Central"/>
</dbReference>
<keyword evidence="21" id="KW-1185">Reference proteome</keyword>
<dbReference type="InterPro" id="IPR036959">
    <property type="entry name" value="Peptidase_C12_UCH_sf"/>
</dbReference>
<dbReference type="GO" id="GO:0071466">
    <property type="term" value="P:cellular response to xenobiotic stimulus"/>
    <property type="evidence" value="ECO:0007669"/>
    <property type="project" value="Ensembl"/>
</dbReference>
<dbReference type="Ensembl" id="ENSECAT00000019531.4">
    <property type="protein sequence ID" value="ENSECAP00000015992.2"/>
    <property type="gene ID" value="ENSECAG00000018254.4"/>
</dbReference>
<dbReference type="GO" id="GO:0005654">
    <property type="term" value="C:nucleoplasm"/>
    <property type="evidence" value="ECO:0007669"/>
    <property type="project" value="Ensembl"/>
</dbReference>
<dbReference type="InterPro" id="IPR001578">
    <property type="entry name" value="Peptidase_C12_UCH"/>
</dbReference>
<dbReference type="GO" id="GO:0045821">
    <property type="term" value="P:positive regulation of glycolytic process"/>
    <property type="evidence" value="ECO:0007669"/>
    <property type="project" value="Ensembl"/>
</dbReference>
<keyword evidence="10 17" id="KW-0788">Thiol protease</keyword>
<evidence type="ECO:0000256" key="16">
    <source>
        <dbReference type="ARBA" id="ARBA00023289"/>
    </source>
</evidence>
<dbReference type="GO" id="GO:0004843">
    <property type="term" value="F:cysteine-type deubiquitinase activity"/>
    <property type="evidence" value="ECO:0000318"/>
    <property type="project" value="GO_Central"/>
</dbReference>
<dbReference type="ExpressionAtlas" id="F7DKB2">
    <property type="expression patterns" value="baseline"/>
</dbReference>
<reference evidence="20 21" key="1">
    <citation type="journal article" date="2009" name="Science">
        <title>Genome sequence, comparative analysis, and population genetics of the domestic horse.</title>
        <authorList>
            <consortium name="Broad Institute Genome Sequencing Platform"/>
            <consortium name="Broad Institute Whole Genome Assembly Team"/>
            <person name="Wade C.M."/>
            <person name="Giulotto E."/>
            <person name="Sigurdsson S."/>
            <person name="Zoli M."/>
            <person name="Gnerre S."/>
            <person name="Imsland F."/>
            <person name="Lear T.L."/>
            <person name="Adelson D.L."/>
            <person name="Bailey E."/>
            <person name="Bellone R.R."/>
            <person name="Bloecker H."/>
            <person name="Distl O."/>
            <person name="Edgar R.C."/>
            <person name="Garber M."/>
            <person name="Leeb T."/>
            <person name="Mauceli E."/>
            <person name="MacLeod J.N."/>
            <person name="Penedo M.C.T."/>
            <person name="Raison J.M."/>
            <person name="Sharpe T."/>
            <person name="Vogel J."/>
            <person name="Andersson L."/>
            <person name="Antczak D.F."/>
            <person name="Biagi T."/>
            <person name="Binns M.M."/>
            <person name="Chowdhary B.P."/>
            <person name="Coleman S.J."/>
            <person name="Della Valle G."/>
            <person name="Fryc S."/>
            <person name="Guerin G."/>
            <person name="Hasegawa T."/>
            <person name="Hill E.W."/>
            <person name="Jurka J."/>
            <person name="Kiialainen A."/>
            <person name="Lindgren G."/>
            <person name="Liu J."/>
            <person name="Magnani E."/>
            <person name="Mickelson J.R."/>
            <person name="Murray J."/>
            <person name="Nergadze S.G."/>
            <person name="Onofrio R."/>
            <person name="Pedroni S."/>
            <person name="Piras M.F."/>
            <person name="Raudsepp T."/>
            <person name="Rocchi M."/>
            <person name="Roeed K.H."/>
            <person name="Ryder O.A."/>
            <person name="Searle S."/>
            <person name="Skow L."/>
            <person name="Swinburne J.E."/>
            <person name="Syvaenen A.C."/>
            <person name="Tozaki T."/>
            <person name="Valberg S.J."/>
            <person name="Vaudin M."/>
            <person name="White J.R."/>
            <person name="Zody M.C."/>
            <person name="Lander E.S."/>
            <person name="Lindblad-Toh K."/>
        </authorList>
    </citation>
    <scope>NUCLEOTIDE SEQUENCE [LARGE SCALE GENOMIC DNA]</scope>
    <source>
        <strain evidence="20 21">Thoroughbred</strain>
    </source>
</reference>
<reference evidence="20" key="3">
    <citation type="submission" date="2025-09" db="UniProtKB">
        <authorList>
            <consortium name="Ensembl"/>
        </authorList>
    </citation>
    <scope>IDENTIFICATION</scope>
    <source>
        <strain evidence="20">Thoroughbred</strain>
    </source>
</reference>
<dbReference type="HOGENOM" id="CLU_054406_2_0_1"/>
<dbReference type="GO" id="GO:0008242">
    <property type="term" value="F:omega peptidase activity"/>
    <property type="evidence" value="ECO:0007669"/>
    <property type="project" value="Ensembl"/>
</dbReference>
<dbReference type="GO" id="GO:0043130">
    <property type="term" value="F:ubiquitin binding"/>
    <property type="evidence" value="ECO:0007669"/>
    <property type="project" value="Ensembl"/>
</dbReference>
<keyword evidence="16" id="KW-0636">Prenylation</keyword>
<keyword evidence="6" id="KW-0597">Phosphoprotein</keyword>
<evidence type="ECO:0000256" key="6">
    <source>
        <dbReference type="ARBA" id="ARBA00022553"/>
    </source>
</evidence>
<keyword evidence="15" id="KW-0449">Lipoprotein</keyword>
<protein>
    <recommendedName>
        <fullName evidence="17">ubiquitinyl hydrolase 1</fullName>
        <ecNumber evidence="17">3.4.19.12</ecNumber>
    </recommendedName>
</protein>
<dbReference type="GO" id="GO:0030547">
    <property type="term" value="F:signaling receptor inhibitor activity"/>
    <property type="evidence" value="ECO:0007669"/>
    <property type="project" value="Ensembl"/>
</dbReference>
<dbReference type="GO" id="GO:0043409">
    <property type="term" value="P:negative regulation of MAPK cascade"/>
    <property type="evidence" value="ECO:0007669"/>
    <property type="project" value="Ensembl"/>
</dbReference>